<dbReference type="EMBL" id="MT142139">
    <property type="protein sequence ID" value="QJA75077.1"/>
    <property type="molecule type" value="Genomic_DNA"/>
</dbReference>
<protein>
    <submittedName>
        <fullName evidence="1">Uncharacterized protein</fullName>
    </submittedName>
</protein>
<dbReference type="AlphaFoldDB" id="A0A6M3J0K6"/>
<evidence type="ECO:0000313" key="2">
    <source>
        <dbReference type="EMBL" id="QJA75077.1"/>
    </source>
</evidence>
<name>A0A6M3J0K6_9ZZZZ</name>
<evidence type="ECO:0000313" key="1">
    <source>
        <dbReference type="EMBL" id="QJA63290.1"/>
    </source>
</evidence>
<organism evidence="1">
    <name type="scientific">viral metagenome</name>
    <dbReference type="NCBI Taxonomy" id="1070528"/>
    <lineage>
        <taxon>unclassified sequences</taxon>
        <taxon>metagenomes</taxon>
        <taxon>organismal metagenomes</taxon>
    </lineage>
</organism>
<gene>
    <name evidence="2" type="ORF">MM415A01873_0008</name>
    <name evidence="1" type="ORF">MM415B00636_0023</name>
</gene>
<dbReference type="EMBL" id="MT141494">
    <property type="protein sequence ID" value="QJA63290.1"/>
    <property type="molecule type" value="Genomic_DNA"/>
</dbReference>
<accession>A0A6M3J0K6</accession>
<sequence>MADYLVRVIAYQVARHFCLCSPKGAQTALLSDFGIFVIRFWNKEVKDKAFEKTISEVLNEQAKKKRPKPLKRCVLCHPNPMSID</sequence>
<proteinExistence type="predicted"/>
<reference evidence="1" key="1">
    <citation type="submission" date="2020-03" db="EMBL/GenBank/DDBJ databases">
        <title>The deep terrestrial virosphere.</title>
        <authorList>
            <person name="Holmfeldt K."/>
            <person name="Nilsson E."/>
            <person name="Simone D."/>
            <person name="Lopez-Fernandez M."/>
            <person name="Wu X."/>
            <person name="de Brujin I."/>
            <person name="Lundin D."/>
            <person name="Andersson A."/>
            <person name="Bertilsson S."/>
            <person name="Dopson M."/>
        </authorList>
    </citation>
    <scope>NUCLEOTIDE SEQUENCE</scope>
    <source>
        <strain evidence="2">MM415A01873</strain>
        <strain evidence="1">MM415B00636</strain>
    </source>
</reference>